<protein>
    <submittedName>
        <fullName evidence="7">Uncharacterized protein</fullName>
    </submittedName>
</protein>
<accession>A0A915JZF2</accession>
<evidence type="ECO:0000256" key="5">
    <source>
        <dbReference type="RuleBase" id="RU003750"/>
    </source>
</evidence>
<sequence>MLTAHNCVHKCILINGAILMDKPFSTLEPDRHHLLERDFPGKILKHFFTQNTVISENIQITVSLSGLSDIVDGKHARDTGNSSAVGEILDHGVDGWRMLAPIICCFFSLYGRNEMSLSVVHMAHIVLASQFTSIAIIWQQYLTKTICYDWGSDILQYIYWFYLLSSSNLYSSLIYTSEGTFHIDNENMGYVTYSSIPYGKLGYLYHWFFEQILTLNLHERSQHDL</sequence>
<dbReference type="InterPro" id="IPR043130">
    <property type="entry name" value="CDP-OH_PTrfase_TM_dom"/>
</dbReference>
<dbReference type="GO" id="GO:0008654">
    <property type="term" value="P:phospholipid biosynthetic process"/>
    <property type="evidence" value="ECO:0007669"/>
    <property type="project" value="InterPro"/>
</dbReference>
<comment type="similarity">
    <text evidence="2 5">Belongs to the CDP-alcohol phosphatidyltransferase class-I family.</text>
</comment>
<dbReference type="InterPro" id="IPR048254">
    <property type="entry name" value="CDP_ALCOHOL_P_TRANSF_CS"/>
</dbReference>
<comment type="subcellular location">
    <subcellularLocation>
        <location evidence="1">Membrane</location>
    </subcellularLocation>
</comment>
<evidence type="ECO:0000313" key="6">
    <source>
        <dbReference type="Proteomes" id="UP000887565"/>
    </source>
</evidence>
<evidence type="ECO:0000313" key="7">
    <source>
        <dbReference type="WBParaSite" id="nRc.2.0.1.t31782-RA"/>
    </source>
</evidence>
<dbReference type="PROSITE" id="PS00379">
    <property type="entry name" value="CDP_ALCOHOL_P_TRANSF"/>
    <property type="match status" value="1"/>
</dbReference>
<dbReference type="PANTHER" id="PTHR10414">
    <property type="entry name" value="ETHANOLAMINEPHOSPHOTRANSFERASE"/>
    <property type="match status" value="1"/>
</dbReference>
<reference evidence="7" key="1">
    <citation type="submission" date="2022-11" db="UniProtKB">
        <authorList>
            <consortium name="WormBaseParasite"/>
        </authorList>
    </citation>
    <scope>IDENTIFICATION</scope>
</reference>
<evidence type="ECO:0000256" key="4">
    <source>
        <dbReference type="ARBA" id="ARBA00023136"/>
    </source>
</evidence>
<dbReference type="Proteomes" id="UP000887565">
    <property type="component" value="Unplaced"/>
</dbReference>
<name>A0A915JZF2_ROMCU</name>
<dbReference type="WBParaSite" id="nRc.2.0.1.t31782-RA">
    <property type="protein sequence ID" value="nRc.2.0.1.t31782-RA"/>
    <property type="gene ID" value="nRc.2.0.1.g31782"/>
</dbReference>
<evidence type="ECO:0000256" key="1">
    <source>
        <dbReference type="ARBA" id="ARBA00004370"/>
    </source>
</evidence>
<dbReference type="GO" id="GO:0016780">
    <property type="term" value="F:phosphotransferase activity, for other substituted phosphate groups"/>
    <property type="evidence" value="ECO:0007669"/>
    <property type="project" value="InterPro"/>
</dbReference>
<keyword evidence="3 5" id="KW-0808">Transferase</keyword>
<evidence type="ECO:0000256" key="3">
    <source>
        <dbReference type="ARBA" id="ARBA00022679"/>
    </source>
</evidence>
<keyword evidence="6" id="KW-1185">Reference proteome</keyword>
<organism evidence="6 7">
    <name type="scientific">Romanomermis culicivorax</name>
    <name type="common">Nematode worm</name>
    <dbReference type="NCBI Taxonomy" id="13658"/>
    <lineage>
        <taxon>Eukaryota</taxon>
        <taxon>Metazoa</taxon>
        <taxon>Ecdysozoa</taxon>
        <taxon>Nematoda</taxon>
        <taxon>Enoplea</taxon>
        <taxon>Dorylaimia</taxon>
        <taxon>Mermithida</taxon>
        <taxon>Mermithoidea</taxon>
        <taxon>Mermithidae</taxon>
        <taxon>Romanomermis</taxon>
    </lineage>
</organism>
<dbReference type="GO" id="GO:0016020">
    <property type="term" value="C:membrane"/>
    <property type="evidence" value="ECO:0007669"/>
    <property type="project" value="UniProtKB-SubCell"/>
</dbReference>
<dbReference type="Gene3D" id="1.20.120.1760">
    <property type="match status" value="1"/>
</dbReference>
<dbReference type="InterPro" id="IPR000462">
    <property type="entry name" value="CDP-OH_P_trans"/>
</dbReference>
<proteinExistence type="inferred from homology"/>
<evidence type="ECO:0000256" key="2">
    <source>
        <dbReference type="ARBA" id="ARBA00010441"/>
    </source>
</evidence>
<dbReference type="InterPro" id="IPR014472">
    <property type="entry name" value="CHOPT"/>
</dbReference>
<dbReference type="Pfam" id="PF01066">
    <property type="entry name" value="CDP-OH_P_transf"/>
    <property type="match status" value="1"/>
</dbReference>
<dbReference type="AlphaFoldDB" id="A0A915JZF2"/>
<keyword evidence="4" id="KW-0472">Membrane</keyword>
<dbReference type="PANTHER" id="PTHR10414:SF37">
    <property type="entry name" value="BB IN A BOXCAR, ISOFORM C"/>
    <property type="match status" value="1"/>
</dbReference>